<dbReference type="InParanoid" id="A0A0P0VJB9"/>
<proteinExistence type="predicted"/>
<dbReference type="FunCoup" id="A0A0P0VJB9">
    <property type="interactions" value="2"/>
</dbReference>
<gene>
    <name evidence="1" type="ordered locus">Os02g0499575</name>
    <name evidence="1" type="ORF">OSNPB_020499575</name>
</gene>
<dbReference type="EMBL" id="AP014958">
    <property type="protein sequence ID" value="BAS78794.1"/>
    <property type="molecule type" value="Genomic_DNA"/>
</dbReference>
<sequence length="98" mass="10943">MPISGALFIIDCNRSATKTKRRGEIGSPCLTPRRHLKVFPGTPLRRTEVVEVVRISLTQFIQVLVKPLAFSTVRMAECSTESKAFSKSILRIRVSLSL</sequence>
<reference evidence="1 2" key="3">
    <citation type="journal article" date="2013" name="Rice">
        <title>Improvement of the Oryza sativa Nipponbare reference genome using next generation sequence and optical map data.</title>
        <authorList>
            <person name="Kawahara Y."/>
            <person name="de la Bastide M."/>
            <person name="Hamilton J.P."/>
            <person name="Kanamori H."/>
            <person name="McCombie W.R."/>
            <person name="Ouyang S."/>
            <person name="Schwartz D.C."/>
            <person name="Tanaka T."/>
            <person name="Wu J."/>
            <person name="Zhou S."/>
            <person name="Childs K.L."/>
            <person name="Davidson R.M."/>
            <person name="Lin H."/>
            <person name="Quesada-Ocampo L."/>
            <person name="Vaillancourt B."/>
            <person name="Sakai H."/>
            <person name="Lee S.S."/>
            <person name="Kim J."/>
            <person name="Numa H."/>
            <person name="Itoh T."/>
            <person name="Buell C.R."/>
            <person name="Matsumoto T."/>
        </authorList>
    </citation>
    <scope>NUCLEOTIDE SEQUENCE [LARGE SCALE GENOMIC DNA]</scope>
    <source>
        <strain evidence="2">cv. Nipponbare</strain>
    </source>
</reference>
<protein>
    <submittedName>
        <fullName evidence="1">Os02g0499575 protein</fullName>
    </submittedName>
</protein>
<reference evidence="2" key="1">
    <citation type="journal article" date="2005" name="Nature">
        <title>The map-based sequence of the rice genome.</title>
        <authorList>
            <consortium name="International rice genome sequencing project (IRGSP)"/>
            <person name="Matsumoto T."/>
            <person name="Wu J."/>
            <person name="Kanamori H."/>
            <person name="Katayose Y."/>
            <person name="Fujisawa M."/>
            <person name="Namiki N."/>
            <person name="Mizuno H."/>
            <person name="Yamamoto K."/>
            <person name="Antonio B.A."/>
            <person name="Baba T."/>
            <person name="Sakata K."/>
            <person name="Nagamura Y."/>
            <person name="Aoki H."/>
            <person name="Arikawa K."/>
            <person name="Arita K."/>
            <person name="Bito T."/>
            <person name="Chiden Y."/>
            <person name="Fujitsuka N."/>
            <person name="Fukunaka R."/>
            <person name="Hamada M."/>
            <person name="Harada C."/>
            <person name="Hayashi A."/>
            <person name="Hijishita S."/>
            <person name="Honda M."/>
            <person name="Hosokawa S."/>
            <person name="Ichikawa Y."/>
            <person name="Idonuma A."/>
            <person name="Iijima M."/>
            <person name="Ikeda M."/>
            <person name="Ikeno M."/>
            <person name="Ito K."/>
            <person name="Ito S."/>
            <person name="Ito T."/>
            <person name="Ito Y."/>
            <person name="Ito Y."/>
            <person name="Iwabuchi A."/>
            <person name="Kamiya K."/>
            <person name="Karasawa W."/>
            <person name="Kurita K."/>
            <person name="Katagiri S."/>
            <person name="Kikuta A."/>
            <person name="Kobayashi H."/>
            <person name="Kobayashi N."/>
            <person name="Machita K."/>
            <person name="Maehara T."/>
            <person name="Masukawa M."/>
            <person name="Mizubayashi T."/>
            <person name="Mukai Y."/>
            <person name="Nagasaki H."/>
            <person name="Nagata Y."/>
            <person name="Naito S."/>
            <person name="Nakashima M."/>
            <person name="Nakama Y."/>
            <person name="Nakamichi Y."/>
            <person name="Nakamura M."/>
            <person name="Meguro A."/>
            <person name="Negishi M."/>
            <person name="Ohta I."/>
            <person name="Ohta T."/>
            <person name="Okamoto M."/>
            <person name="Ono N."/>
            <person name="Saji S."/>
            <person name="Sakaguchi M."/>
            <person name="Sakai K."/>
            <person name="Shibata M."/>
            <person name="Shimokawa T."/>
            <person name="Song J."/>
            <person name="Takazaki Y."/>
            <person name="Terasawa K."/>
            <person name="Tsugane M."/>
            <person name="Tsuji K."/>
            <person name="Ueda S."/>
            <person name="Waki K."/>
            <person name="Yamagata H."/>
            <person name="Yamamoto M."/>
            <person name="Yamamoto S."/>
            <person name="Yamane H."/>
            <person name="Yoshiki S."/>
            <person name="Yoshihara R."/>
            <person name="Yukawa K."/>
            <person name="Zhong H."/>
            <person name="Yano M."/>
            <person name="Yuan Q."/>
            <person name="Ouyang S."/>
            <person name="Liu J."/>
            <person name="Jones K.M."/>
            <person name="Gansberger K."/>
            <person name="Moffat K."/>
            <person name="Hill J."/>
            <person name="Bera J."/>
            <person name="Fadrosh D."/>
            <person name="Jin S."/>
            <person name="Johri S."/>
            <person name="Kim M."/>
            <person name="Overton L."/>
            <person name="Reardon M."/>
            <person name="Tsitrin T."/>
            <person name="Vuong H."/>
            <person name="Weaver B."/>
            <person name="Ciecko A."/>
            <person name="Tallon L."/>
            <person name="Jackson J."/>
            <person name="Pai G."/>
            <person name="Aken S.V."/>
            <person name="Utterback T."/>
            <person name="Reidmuller S."/>
            <person name="Feldblyum T."/>
            <person name="Hsiao J."/>
            <person name="Zismann V."/>
            <person name="Iobst S."/>
            <person name="de Vazeille A.R."/>
            <person name="Buell C.R."/>
            <person name="Ying K."/>
            <person name="Li Y."/>
            <person name="Lu T."/>
            <person name="Huang Y."/>
            <person name="Zhao Q."/>
            <person name="Feng Q."/>
            <person name="Zhang L."/>
            <person name="Zhu J."/>
            <person name="Weng Q."/>
            <person name="Mu J."/>
            <person name="Lu Y."/>
            <person name="Fan D."/>
            <person name="Liu Y."/>
            <person name="Guan J."/>
            <person name="Zhang Y."/>
            <person name="Yu S."/>
            <person name="Liu X."/>
            <person name="Zhang Y."/>
            <person name="Hong G."/>
            <person name="Han B."/>
            <person name="Choisne N."/>
            <person name="Demange N."/>
            <person name="Orjeda G."/>
            <person name="Samain S."/>
            <person name="Cattolico L."/>
            <person name="Pelletier E."/>
            <person name="Couloux A."/>
            <person name="Segurens B."/>
            <person name="Wincker P."/>
            <person name="D'Hont A."/>
            <person name="Scarpelli C."/>
            <person name="Weissenbach J."/>
            <person name="Salanoubat M."/>
            <person name="Quetier F."/>
            <person name="Yu Y."/>
            <person name="Kim H.R."/>
            <person name="Rambo T."/>
            <person name="Currie J."/>
            <person name="Collura K."/>
            <person name="Luo M."/>
            <person name="Yang T."/>
            <person name="Ammiraju J.S.S."/>
            <person name="Engler F."/>
            <person name="Soderlund C."/>
            <person name="Wing R.A."/>
            <person name="Palmer L.E."/>
            <person name="de la Bastide M."/>
            <person name="Spiegel L."/>
            <person name="Nascimento L."/>
            <person name="Zutavern T."/>
            <person name="O'Shaughnessy A."/>
            <person name="Dike S."/>
            <person name="Dedhia N."/>
            <person name="Preston R."/>
            <person name="Balija V."/>
            <person name="McCombie W.R."/>
            <person name="Chow T."/>
            <person name="Chen H."/>
            <person name="Chung M."/>
            <person name="Chen C."/>
            <person name="Shaw J."/>
            <person name="Wu H."/>
            <person name="Hsiao K."/>
            <person name="Chao Y."/>
            <person name="Chu M."/>
            <person name="Cheng C."/>
            <person name="Hour A."/>
            <person name="Lee P."/>
            <person name="Lin S."/>
            <person name="Lin Y."/>
            <person name="Liou J."/>
            <person name="Liu S."/>
            <person name="Hsing Y."/>
            <person name="Raghuvanshi S."/>
            <person name="Mohanty A."/>
            <person name="Bharti A.K."/>
            <person name="Gaur A."/>
            <person name="Gupta V."/>
            <person name="Kumar D."/>
            <person name="Ravi V."/>
            <person name="Vij S."/>
            <person name="Kapur A."/>
            <person name="Khurana P."/>
            <person name="Khurana P."/>
            <person name="Khurana J.P."/>
            <person name="Tyagi A.K."/>
            <person name="Gaikwad K."/>
            <person name="Singh A."/>
            <person name="Dalal V."/>
            <person name="Srivastava S."/>
            <person name="Dixit A."/>
            <person name="Pal A.K."/>
            <person name="Ghazi I.A."/>
            <person name="Yadav M."/>
            <person name="Pandit A."/>
            <person name="Bhargava A."/>
            <person name="Sureshbabu K."/>
            <person name="Batra K."/>
            <person name="Sharma T.R."/>
            <person name="Mohapatra T."/>
            <person name="Singh N.K."/>
            <person name="Messing J."/>
            <person name="Nelson A.B."/>
            <person name="Fuks G."/>
            <person name="Kavchok S."/>
            <person name="Keizer G."/>
            <person name="Linton E."/>
            <person name="Llaca V."/>
            <person name="Song R."/>
            <person name="Tanyolac B."/>
            <person name="Young S."/>
            <person name="Ho-Il K."/>
            <person name="Hahn J.H."/>
            <person name="Sangsakoo G."/>
            <person name="Vanavichit A."/>
            <person name="de Mattos Luiz.A.T."/>
            <person name="Zimmer P.D."/>
            <person name="Malone G."/>
            <person name="Dellagostin O."/>
            <person name="de Oliveira A.C."/>
            <person name="Bevan M."/>
            <person name="Bancroft I."/>
            <person name="Minx P."/>
            <person name="Cordum H."/>
            <person name="Wilson R."/>
            <person name="Cheng Z."/>
            <person name="Jin W."/>
            <person name="Jiang J."/>
            <person name="Leong S.A."/>
            <person name="Iwama H."/>
            <person name="Gojobori T."/>
            <person name="Itoh T."/>
            <person name="Niimura Y."/>
            <person name="Fujii Y."/>
            <person name="Habara T."/>
            <person name="Sakai H."/>
            <person name="Sato Y."/>
            <person name="Wilson G."/>
            <person name="Kumar K."/>
            <person name="McCouch S."/>
            <person name="Juretic N."/>
            <person name="Hoen D."/>
            <person name="Wright S."/>
            <person name="Bruskiewich R."/>
            <person name="Bureau T."/>
            <person name="Miyao A."/>
            <person name="Hirochika H."/>
            <person name="Nishikawa T."/>
            <person name="Kadowaki K."/>
            <person name="Sugiura M."/>
            <person name="Burr B."/>
            <person name="Sasaki T."/>
        </authorList>
    </citation>
    <scope>NUCLEOTIDE SEQUENCE [LARGE SCALE GENOMIC DNA]</scope>
    <source>
        <strain evidence="2">cv. Nipponbare</strain>
    </source>
</reference>
<evidence type="ECO:0000313" key="2">
    <source>
        <dbReference type="Proteomes" id="UP000059680"/>
    </source>
</evidence>
<organism evidence="1 2">
    <name type="scientific">Oryza sativa subsp. japonica</name>
    <name type="common">Rice</name>
    <dbReference type="NCBI Taxonomy" id="39947"/>
    <lineage>
        <taxon>Eukaryota</taxon>
        <taxon>Viridiplantae</taxon>
        <taxon>Streptophyta</taxon>
        <taxon>Embryophyta</taxon>
        <taxon>Tracheophyta</taxon>
        <taxon>Spermatophyta</taxon>
        <taxon>Magnoliopsida</taxon>
        <taxon>Liliopsida</taxon>
        <taxon>Poales</taxon>
        <taxon>Poaceae</taxon>
        <taxon>BOP clade</taxon>
        <taxon>Oryzoideae</taxon>
        <taxon>Oryzeae</taxon>
        <taxon>Oryzinae</taxon>
        <taxon>Oryza</taxon>
        <taxon>Oryza sativa</taxon>
    </lineage>
</organism>
<dbReference type="Gramene" id="Os02t0499575-00">
    <property type="protein sequence ID" value="Os02t0499575-00"/>
    <property type="gene ID" value="Os02g0499575"/>
</dbReference>
<dbReference type="Proteomes" id="UP000059680">
    <property type="component" value="Chromosome 2"/>
</dbReference>
<dbReference type="AlphaFoldDB" id="A0A0P0VJB9"/>
<reference evidence="1 2" key="2">
    <citation type="journal article" date="2013" name="Plant Cell Physiol.">
        <title>Rice Annotation Project Database (RAP-DB): an integrative and interactive database for rice genomics.</title>
        <authorList>
            <person name="Sakai H."/>
            <person name="Lee S.S."/>
            <person name="Tanaka T."/>
            <person name="Numa H."/>
            <person name="Kim J."/>
            <person name="Kawahara Y."/>
            <person name="Wakimoto H."/>
            <person name="Yang C.C."/>
            <person name="Iwamoto M."/>
            <person name="Abe T."/>
            <person name="Yamada Y."/>
            <person name="Muto A."/>
            <person name="Inokuchi H."/>
            <person name="Ikemura T."/>
            <person name="Matsumoto T."/>
            <person name="Sasaki T."/>
            <person name="Itoh T."/>
        </authorList>
    </citation>
    <scope>NUCLEOTIDE SEQUENCE [LARGE SCALE GENOMIC DNA]</scope>
    <source>
        <strain evidence="2">cv. Nipponbare</strain>
    </source>
</reference>
<name>A0A0P0VJB9_ORYSJ</name>
<dbReference type="PaxDb" id="39947-A0A0P0VJB9"/>
<accession>A0A0P0VJB9</accession>
<evidence type="ECO:0000313" key="1">
    <source>
        <dbReference type="EMBL" id="BAS78794.1"/>
    </source>
</evidence>
<keyword evidence="2" id="KW-1185">Reference proteome</keyword>